<feature type="domain" description="Ubiquitin-like protease family profile" evidence="5">
    <location>
        <begin position="386"/>
        <end position="444"/>
    </location>
</feature>
<dbReference type="Gene3D" id="3.40.395.10">
    <property type="entry name" value="Adenoviral Proteinase, Chain A"/>
    <property type="match status" value="1"/>
</dbReference>
<name>A0A444YAS5_ARAHY</name>
<evidence type="ECO:0000313" key="6">
    <source>
        <dbReference type="EMBL" id="RYQ99034.1"/>
    </source>
</evidence>
<feature type="region of interest" description="Disordered" evidence="4">
    <location>
        <begin position="165"/>
        <end position="189"/>
    </location>
</feature>
<keyword evidence="7" id="KW-1185">Reference proteome</keyword>
<evidence type="ECO:0000256" key="4">
    <source>
        <dbReference type="SAM" id="MobiDB-lite"/>
    </source>
</evidence>
<dbReference type="InterPro" id="IPR038765">
    <property type="entry name" value="Papain-like_cys_pep_sf"/>
</dbReference>
<feature type="region of interest" description="Disordered" evidence="4">
    <location>
        <begin position="1"/>
        <end position="117"/>
    </location>
</feature>
<accession>A0A444YAS5</accession>
<dbReference type="Proteomes" id="UP000289738">
    <property type="component" value="Chromosome B07"/>
</dbReference>
<evidence type="ECO:0000256" key="1">
    <source>
        <dbReference type="ARBA" id="ARBA00005234"/>
    </source>
</evidence>
<evidence type="ECO:0000259" key="5">
    <source>
        <dbReference type="Pfam" id="PF02902"/>
    </source>
</evidence>
<keyword evidence="3" id="KW-0378">Hydrolase</keyword>
<reference evidence="6 7" key="1">
    <citation type="submission" date="2019-01" db="EMBL/GenBank/DDBJ databases">
        <title>Sequencing of cultivated peanut Arachis hypogaea provides insights into genome evolution and oil improvement.</title>
        <authorList>
            <person name="Chen X."/>
        </authorList>
    </citation>
    <scope>NUCLEOTIDE SEQUENCE [LARGE SCALE GENOMIC DNA]</scope>
    <source>
        <strain evidence="7">cv. Fuhuasheng</strain>
        <tissue evidence="6">Leaves</tissue>
    </source>
</reference>
<feature type="compositionally biased region" description="Basic residues" evidence="4">
    <location>
        <begin position="168"/>
        <end position="184"/>
    </location>
</feature>
<dbReference type="GO" id="GO:0006508">
    <property type="term" value="P:proteolysis"/>
    <property type="evidence" value="ECO:0007669"/>
    <property type="project" value="UniProtKB-KW"/>
</dbReference>
<dbReference type="Pfam" id="PF02902">
    <property type="entry name" value="Peptidase_C48"/>
    <property type="match status" value="1"/>
</dbReference>
<dbReference type="EMBL" id="SDMP01000017">
    <property type="protein sequence ID" value="RYQ99034.1"/>
    <property type="molecule type" value="Genomic_DNA"/>
</dbReference>
<gene>
    <name evidence="6" type="ORF">Ahy_B07g086883</name>
</gene>
<dbReference type="GO" id="GO:0008234">
    <property type="term" value="F:cysteine-type peptidase activity"/>
    <property type="evidence" value="ECO:0007669"/>
    <property type="project" value="InterPro"/>
</dbReference>
<proteinExistence type="inferred from homology"/>
<protein>
    <recommendedName>
        <fullName evidence="5">Ubiquitin-like protease family profile domain-containing protein</fullName>
    </recommendedName>
</protein>
<organism evidence="6 7">
    <name type="scientific">Arachis hypogaea</name>
    <name type="common">Peanut</name>
    <dbReference type="NCBI Taxonomy" id="3818"/>
    <lineage>
        <taxon>Eukaryota</taxon>
        <taxon>Viridiplantae</taxon>
        <taxon>Streptophyta</taxon>
        <taxon>Embryophyta</taxon>
        <taxon>Tracheophyta</taxon>
        <taxon>Spermatophyta</taxon>
        <taxon>Magnoliopsida</taxon>
        <taxon>eudicotyledons</taxon>
        <taxon>Gunneridae</taxon>
        <taxon>Pentapetalae</taxon>
        <taxon>rosids</taxon>
        <taxon>fabids</taxon>
        <taxon>Fabales</taxon>
        <taxon>Fabaceae</taxon>
        <taxon>Papilionoideae</taxon>
        <taxon>50 kb inversion clade</taxon>
        <taxon>dalbergioids sensu lato</taxon>
        <taxon>Dalbergieae</taxon>
        <taxon>Pterocarpus clade</taxon>
        <taxon>Arachis</taxon>
    </lineage>
</organism>
<feature type="compositionally biased region" description="Polar residues" evidence="4">
    <location>
        <begin position="56"/>
        <end position="65"/>
    </location>
</feature>
<evidence type="ECO:0000256" key="3">
    <source>
        <dbReference type="ARBA" id="ARBA00022801"/>
    </source>
</evidence>
<evidence type="ECO:0000256" key="2">
    <source>
        <dbReference type="ARBA" id="ARBA00022670"/>
    </source>
</evidence>
<comment type="caution">
    <text evidence="6">The sequence shown here is derived from an EMBL/GenBank/DDBJ whole genome shotgun (WGS) entry which is preliminary data.</text>
</comment>
<dbReference type="AlphaFoldDB" id="A0A444YAS5"/>
<keyword evidence="2" id="KW-0645">Protease</keyword>
<dbReference type="InterPro" id="IPR003653">
    <property type="entry name" value="Peptidase_C48_C"/>
</dbReference>
<evidence type="ECO:0000313" key="7">
    <source>
        <dbReference type="Proteomes" id="UP000289738"/>
    </source>
</evidence>
<sequence>MSSQGEDGDSKHTLATSKGGGGSSYISRRRATSNTIRKSPSRLGFSEPAVSVRPWSPTQSGSRSSCARRKTPAHSNSVPPRTDVQPTQSLTGTGSSCARVANDRQQQSPRKSGVRCPCWNGIPAKRQLGPDDLLQDALTSQDTYPSQDLDPTYAPTMDANFIMDHMPFRSKRSKRASRNRRSARTKTQPNIPHNLVDLTVERRAQARRPRPPCSKSPRRSNCLQNHYNNLAPVGSNGIVDESALLCIKTEKIPKAFNLAFVPTRSMDLAGVELPVATYIFSKDLPKSEILADVGHCVADRTALLTLGPNERVMDDVITIVATMLSKTSSQHQWFMPTMIMVSQDTRSGDHGPISLGHQQDALQGTRMTQANMDAVVSKHMRCKVDKVTEIFQPMWTDGHWYLMVVDVRRQRLIYFDSFKCPTETESRKLAMTQVALHLESLTIGPKWLSKTTAERPRFSSFPFEEPVVPQQHHLS</sequence>
<dbReference type="SUPFAM" id="SSF54001">
    <property type="entry name" value="Cysteine proteinases"/>
    <property type="match status" value="1"/>
</dbReference>
<comment type="similarity">
    <text evidence="1">Belongs to the peptidase C48 family.</text>
</comment>
<feature type="compositionally biased region" description="Polar residues" evidence="4">
    <location>
        <begin position="73"/>
        <end position="96"/>
    </location>
</feature>